<comment type="pathway">
    <text evidence="6">Amino-acid biosynthesis; D-alanine biosynthesis; D-alanine from L-alanine: step 1/1.</text>
</comment>
<dbReference type="InterPro" id="IPR009006">
    <property type="entry name" value="Ala_racemase/Decarboxylase_C"/>
</dbReference>
<feature type="active site" description="Proton acceptor; specific for D-alanine" evidence="6">
    <location>
        <position position="47"/>
    </location>
</feature>
<reference evidence="10" key="1">
    <citation type="journal article" date="2014" name="Int. J. Syst. Evol. Microbiol.">
        <title>Complete genome sequence of Corynebacterium casei LMG S-19264T (=DSM 44701T), isolated from a smear-ripened cheese.</title>
        <authorList>
            <consortium name="US DOE Joint Genome Institute (JGI-PGF)"/>
            <person name="Walter F."/>
            <person name="Albersmeier A."/>
            <person name="Kalinowski J."/>
            <person name="Ruckert C."/>
        </authorList>
    </citation>
    <scope>NUCLEOTIDE SEQUENCE</scope>
    <source>
        <strain evidence="10">CGMCC 1.12426</strain>
    </source>
</reference>
<keyword evidence="4 6" id="KW-0663">Pyridoxal phosphate</keyword>
<feature type="binding site" evidence="6 8">
    <location>
        <position position="146"/>
    </location>
    <ligand>
        <name>substrate</name>
    </ligand>
</feature>
<keyword evidence="5 6" id="KW-0413">Isomerase</keyword>
<organism evidence="10 11">
    <name type="scientific">Roseibium aquae</name>
    <dbReference type="NCBI Taxonomy" id="1323746"/>
    <lineage>
        <taxon>Bacteria</taxon>
        <taxon>Pseudomonadati</taxon>
        <taxon>Pseudomonadota</taxon>
        <taxon>Alphaproteobacteria</taxon>
        <taxon>Hyphomicrobiales</taxon>
        <taxon>Stappiaceae</taxon>
        <taxon>Roseibium</taxon>
    </lineage>
</organism>
<feature type="binding site" evidence="6 8">
    <location>
        <position position="321"/>
    </location>
    <ligand>
        <name>substrate</name>
    </ligand>
</feature>
<dbReference type="GO" id="GO:0030170">
    <property type="term" value="F:pyridoxal phosphate binding"/>
    <property type="evidence" value="ECO:0007669"/>
    <property type="project" value="UniProtKB-UniRule"/>
</dbReference>
<dbReference type="SUPFAM" id="SSF50621">
    <property type="entry name" value="Alanine racemase C-terminal domain-like"/>
    <property type="match status" value="1"/>
</dbReference>
<accession>A0A916TI33</accession>
<sequence>MSDPLSPSLSTNLYGGRLTIDLDAIAANWRMLSSRLVAGGECAATIKADAYGTGQDATGRRLYDEGCRTFFVALPTEAVALRRTLPQDAVIYVLDGLFPGTAEIFAQHRLRPVLGCHAEVMEWAAFCNAQGRAFEAAVHLDTGIHRLGLSREEFQAVMGDDGITSAFAPSLIMSHLACGSDPAHPMNAHQQAMFAALTAPYASIPRSLANSAGVLMGPDFHFDLARPGIALYGGKAIDTEANPMRPVARVEARIMMVRHVPEGDTIGYGAKQTAKRPLRNAVVAAGYADGLLRRAGSTDDRPGGFAMIGGYRAPILGRISMDMITLDVTDVPEALVQRGGFVEMLGPDVAASDLAAYAETIDYEYLTSLGRRFERIYGPLDSR</sequence>
<dbReference type="RefSeq" id="WP_244298991.1">
    <property type="nucleotide sequence ID" value="NZ_BMFA01000003.1"/>
</dbReference>
<dbReference type="GO" id="GO:0005829">
    <property type="term" value="C:cytosol"/>
    <property type="evidence" value="ECO:0007669"/>
    <property type="project" value="TreeGrafter"/>
</dbReference>
<dbReference type="HAMAP" id="MF_01201">
    <property type="entry name" value="Ala_racemase"/>
    <property type="match status" value="1"/>
</dbReference>
<evidence type="ECO:0000256" key="3">
    <source>
        <dbReference type="ARBA" id="ARBA00013089"/>
    </source>
</evidence>
<dbReference type="Pfam" id="PF01168">
    <property type="entry name" value="Ala_racemase_N"/>
    <property type="match status" value="1"/>
</dbReference>
<dbReference type="GO" id="GO:0030632">
    <property type="term" value="P:D-alanine biosynthetic process"/>
    <property type="evidence" value="ECO:0007669"/>
    <property type="project" value="UniProtKB-UniRule"/>
</dbReference>
<evidence type="ECO:0000256" key="2">
    <source>
        <dbReference type="ARBA" id="ARBA00001933"/>
    </source>
</evidence>
<evidence type="ECO:0000256" key="8">
    <source>
        <dbReference type="PIRSR" id="PIRSR600821-52"/>
    </source>
</evidence>
<name>A0A916TI33_9HYPH</name>
<evidence type="ECO:0000256" key="7">
    <source>
        <dbReference type="PIRSR" id="PIRSR600821-50"/>
    </source>
</evidence>
<dbReference type="SMART" id="SM01005">
    <property type="entry name" value="Ala_racemase_C"/>
    <property type="match status" value="1"/>
</dbReference>
<dbReference type="Gene3D" id="3.20.20.10">
    <property type="entry name" value="Alanine racemase"/>
    <property type="match status" value="1"/>
</dbReference>
<proteinExistence type="inferred from homology"/>
<dbReference type="PANTHER" id="PTHR30511">
    <property type="entry name" value="ALANINE RACEMASE"/>
    <property type="match status" value="1"/>
</dbReference>
<dbReference type="Proteomes" id="UP000605148">
    <property type="component" value="Unassembled WGS sequence"/>
</dbReference>
<dbReference type="PANTHER" id="PTHR30511:SF0">
    <property type="entry name" value="ALANINE RACEMASE, CATABOLIC-RELATED"/>
    <property type="match status" value="1"/>
</dbReference>
<evidence type="ECO:0000256" key="4">
    <source>
        <dbReference type="ARBA" id="ARBA00022898"/>
    </source>
</evidence>
<dbReference type="Gene3D" id="2.40.37.10">
    <property type="entry name" value="Lyase, Ornithine Decarboxylase, Chain A, domain 1"/>
    <property type="match status" value="1"/>
</dbReference>
<dbReference type="NCBIfam" id="TIGR00492">
    <property type="entry name" value="alr"/>
    <property type="match status" value="1"/>
</dbReference>
<feature type="modified residue" description="N6-(pyridoxal phosphate)lysine" evidence="6 7">
    <location>
        <position position="47"/>
    </location>
</feature>
<dbReference type="AlphaFoldDB" id="A0A916TI33"/>
<comment type="caution">
    <text evidence="10">The sequence shown here is derived from an EMBL/GenBank/DDBJ whole genome shotgun (WGS) entry which is preliminary data.</text>
</comment>
<dbReference type="GO" id="GO:0008784">
    <property type="term" value="F:alanine racemase activity"/>
    <property type="evidence" value="ECO:0007669"/>
    <property type="project" value="UniProtKB-UniRule"/>
</dbReference>
<dbReference type="InterPro" id="IPR011079">
    <property type="entry name" value="Ala_racemase_C"/>
</dbReference>
<dbReference type="SUPFAM" id="SSF51419">
    <property type="entry name" value="PLP-binding barrel"/>
    <property type="match status" value="1"/>
</dbReference>
<gene>
    <name evidence="10" type="primary">alr</name>
    <name evidence="10" type="ORF">GCM10011316_13650</name>
</gene>
<evidence type="ECO:0000313" key="11">
    <source>
        <dbReference type="Proteomes" id="UP000605148"/>
    </source>
</evidence>
<evidence type="ECO:0000256" key="5">
    <source>
        <dbReference type="ARBA" id="ARBA00023235"/>
    </source>
</evidence>
<keyword evidence="11" id="KW-1185">Reference proteome</keyword>
<feature type="domain" description="Alanine racemase C-terminal" evidence="9">
    <location>
        <begin position="247"/>
        <end position="378"/>
    </location>
</feature>
<comment type="catalytic activity">
    <reaction evidence="1 6">
        <text>L-alanine = D-alanine</text>
        <dbReference type="Rhea" id="RHEA:20249"/>
        <dbReference type="ChEBI" id="CHEBI:57416"/>
        <dbReference type="ChEBI" id="CHEBI:57972"/>
        <dbReference type="EC" id="5.1.1.1"/>
    </reaction>
</comment>
<dbReference type="CDD" id="cd00430">
    <property type="entry name" value="PLPDE_III_AR"/>
    <property type="match status" value="1"/>
</dbReference>
<comment type="similarity">
    <text evidence="6">Belongs to the alanine racemase family.</text>
</comment>
<evidence type="ECO:0000256" key="1">
    <source>
        <dbReference type="ARBA" id="ARBA00000316"/>
    </source>
</evidence>
<comment type="cofactor">
    <cofactor evidence="2 6 7">
        <name>pyridoxal 5'-phosphate</name>
        <dbReference type="ChEBI" id="CHEBI:597326"/>
    </cofactor>
</comment>
<reference evidence="10" key="2">
    <citation type="submission" date="2020-09" db="EMBL/GenBank/DDBJ databases">
        <authorList>
            <person name="Sun Q."/>
            <person name="Zhou Y."/>
        </authorList>
    </citation>
    <scope>NUCLEOTIDE SEQUENCE</scope>
    <source>
        <strain evidence="10">CGMCC 1.12426</strain>
    </source>
</reference>
<dbReference type="EMBL" id="BMFA01000003">
    <property type="protein sequence ID" value="GGB42967.1"/>
    <property type="molecule type" value="Genomic_DNA"/>
</dbReference>
<dbReference type="InterPro" id="IPR001608">
    <property type="entry name" value="Ala_racemase_N"/>
</dbReference>
<evidence type="ECO:0000313" key="10">
    <source>
        <dbReference type="EMBL" id="GGB42967.1"/>
    </source>
</evidence>
<dbReference type="InterPro" id="IPR000821">
    <property type="entry name" value="Ala_racemase"/>
</dbReference>
<dbReference type="Pfam" id="PF00842">
    <property type="entry name" value="Ala_racemase_C"/>
    <property type="match status" value="1"/>
</dbReference>
<evidence type="ECO:0000259" key="9">
    <source>
        <dbReference type="SMART" id="SM01005"/>
    </source>
</evidence>
<dbReference type="PRINTS" id="PR00992">
    <property type="entry name" value="ALARACEMASE"/>
</dbReference>
<evidence type="ECO:0000256" key="6">
    <source>
        <dbReference type="HAMAP-Rule" id="MF_01201"/>
    </source>
</evidence>
<dbReference type="EC" id="5.1.1.1" evidence="3 6"/>
<protein>
    <recommendedName>
        <fullName evidence="3 6">Alanine racemase</fullName>
        <ecNumber evidence="3 6">5.1.1.1</ecNumber>
    </recommendedName>
</protein>
<dbReference type="InterPro" id="IPR029066">
    <property type="entry name" value="PLP-binding_barrel"/>
</dbReference>
<comment type="function">
    <text evidence="6">Catalyzes the interconversion of L-alanine and D-alanine. May also act on other amino acids.</text>
</comment>
<feature type="active site" description="Proton acceptor; specific for L-alanine" evidence="6">
    <location>
        <position position="268"/>
    </location>
</feature>